<dbReference type="AlphaFoldDB" id="A0AAW8J855"/>
<dbReference type="EMBL" id="JAVIDL010000004">
    <property type="protein sequence ID" value="MDQ8934750.1"/>
    <property type="molecule type" value="Genomic_DNA"/>
</dbReference>
<gene>
    <name evidence="1" type="ORF">RFH47_03230</name>
</gene>
<comment type="caution">
    <text evidence="1">The sequence shown here is derived from an EMBL/GenBank/DDBJ whole genome shotgun (WGS) entry which is preliminary data.</text>
</comment>
<evidence type="ECO:0000313" key="2">
    <source>
        <dbReference type="Proteomes" id="UP001243844"/>
    </source>
</evidence>
<organism evidence="1 2">
    <name type="scientific">Acinetobacter rudis</name>
    <dbReference type="NCBI Taxonomy" id="632955"/>
    <lineage>
        <taxon>Bacteria</taxon>
        <taxon>Pseudomonadati</taxon>
        <taxon>Pseudomonadota</taxon>
        <taxon>Gammaproteobacteria</taxon>
        <taxon>Moraxellales</taxon>
        <taxon>Moraxellaceae</taxon>
        <taxon>Acinetobacter</taxon>
    </lineage>
</organism>
<reference evidence="1" key="1">
    <citation type="submission" date="2023-08" db="EMBL/GenBank/DDBJ databases">
        <title>Emergence of clinically-relevant ST2 carbapenem-resistant Acinetobacter baumannii strains in hospital sewages in Zhejiang, East of China.</title>
        <authorList>
            <person name="Kaichao C."/>
            <person name="Zhang R."/>
        </authorList>
    </citation>
    <scope>NUCLEOTIDE SEQUENCE</scope>
    <source>
        <strain evidence="1">M-RB-37</strain>
    </source>
</reference>
<evidence type="ECO:0000313" key="1">
    <source>
        <dbReference type="EMBL" id="MDQ8934750.1"/>
    </source>
</evidence>
<name>A0AAW8J855_9GAMM</name>
<proteinExistence type="predicted"/>
<accession>A0AAW8J855</accession>
<dbReference type="RefSeq" id="WP_308973545.1">
    <property type="nucleotide sequence ID" value="NZ_JAVIDL010000004.1"/>
</dbReference>
<sequence length="265" mass="30975">MQTLMPLRPLHQIVLDTKQLLSIQRGELLPLLEHPLMLNQYAQQNIQSQTSLLNHVDSDLSQQLSQAITDIIQKLSQSSKKLRNKRFNRLQQWLGIDLEFNSGKVHFMHQLDQSIDRANHLSRCLALEMSQSQTRYQQLLVLREEMAQYIAAAQQFLADCPVFIREAHALEHFRQRLQQKIHNLNTIQSSHDIAMTQMQLNQQLALGLIDRFKEAQQVLIPVWQYHVKLTQAQENLRTNTTTDLAELNRNRDRLIQSLKQALENH</sequence>
<dbReference type="Proteomes" id="UP001243844">
    <property type="component" value="Unassembled WGS sequence"/>
</dbReference>
<protein>
    <submittedName>
        <fullName evidence="1">Tellurium resistance protein</fullName>
    </submittedName>
</protein>